<dbReference type="PANTHER" id="PTHR45638">
    <property type="entry name" value="CYCLIC NUCLEOTIDE-GATED CATION CHANNEL SUBUNIT A"/>
    <property type="match status" value="1"/>
</dbReference>
<keyword evidence="5" id="KW-1185">Reference proteome</keyword>
<dbReference type="InterPro" id="IPR018490">
    <property type="entry name" value="cNMP-bd_dom_sf"/>
</dbReference>
<dbReference type="PANTHER" id="PTHR45638:SF11">
    <property type="entry name" value="CYCLIC NUCLEOTIDE-GATED CATION CHANNEL SUBUNIT A"/>
    <property type="match status" value="1"/>
</dbReference>
<evidence type="ECO:0000259" key="3">
    <source>
        <dbReference type="PROSITE" id="PS50042"/>
    </source>
</evidence>
<comment type="caution">
    <text evidence="4">The sequence shown here is derived from an EMBL/GenBank/DDBJ whole genome shotgun (WGS) entry which is preliminary data.</text>
</comment>
<dbReference type="EMBL" id="CAJNIZ010044013">
    <property type="protein sequence ID" value="CAE7675409.1"/>
    <property type="molecule type" value="Genomic_DNA"/>
</dbReference>
<organism evidence="4 5">
    <name type="scientific">Symbiodinium pilosum</name>
    <name type="common">Dinoflagellate</name>
    <dbReference type="NCBI Taxonomy" id="2952"/>
    <lineage>
        <taxon>Eukaryota</taxon>
        <taxon>Sar</taxon>
        <taxon>Alveolata</taxon>
        <taxon>Dinophyceae</taxon>
        <taxon>Suessiales</taxon>
        <taxon>Symbiodiniaceae</taxon>
        <taxon>Symbiodinium</taxon>
    </lineage>
</organism>
<dbReference type="OrthoDB" id="430939at2759"/>
<dbReference type="Proteomes" id="UP000649617">
    <property type="component" value="Unassembled WGS sequence"/>
</dbReference>
<dbReference type="GO" id="GO:0005221">
    <property type="term" value="F:intracellularly cyclic nucleotide-activated monoatomic cation channel activity"/>
    <property type="evidence" value="ECO:0007669"/>
    <property type="project" value="InterPro"/>
</dbReference>
<proteinExistence type="predicted"/>
<keyword evidence="1" id="KW-0407">Ion channel</keyword>
<dbReference type="InterPro" id="IPR014710">
    <property type="entry name" value="RmlC-like_jellyroll"/>
</dbReference>
<dbReference type="InterPro" id="IPR050866">
    <property type="entry name" value="CNG_cation_channel"/>
</dbReference>
<keyword evidence="1" id="KW-0813">Transport</keyword>
<dbReference type="SUPFAM" id="SSF51206">
    <property type="entry name" value="cAMP-binding domain-like"/>
    <property type="match status" value="2"/>
</dbReference>
<dbReference type="InterPro" id="IPR000595">
    <property type="entry name" value="cNMP-bd_dom"/>
</dbReference>
<evidence type="ECO:0000256" key="1">
    <source>
        <dbReference type="ARBA" id="ARBA00023286"/>
    </source>
</evidence>
<feature type="non-terminal residue" evidence="4">
    <location>
        <position position="1"/>
    </location>
</feature>
<evidence type="ECO:0000313" key="4">
    <source>
        <dbReference type="EMBL" id="CAE7675409.1"/>
    </source>
</evidence>
<keyword evidence="1" id="KW-0406">Ion transport</keyword>
<dbReference type="AlphaFoldDB" id="A0A812WML4"/>
<evidence type="ECO:0000256" key="2">
    <source>
        <dbReference type="SAM" id="MobiDB-lite"/>
    </source>
</evidence>
<dbReference type="Pfam" id="PF00027">
    <property type="entry name" value="cNMP_binding"/>
    <property type="match status" value="1"/>
</dbReference>
<accession>A0A812WML4</accession>
<name>A0A812WML4_SYMPI</name>
<reference evidence="4" key="1">
    <citation type="submission" date="2021-02" db="EMBL/GenBank/DDBJ databases">
        <authorList>
            <person name="Dougan E. K."/>
            <person name="Rhodes N."/>
            <person name="Thang M."/>
            <person name="Chan C."/>
        </authorList>
    </citation>
    <scope>NUCLEOTIDE SEQUENCE</scope>
</reference>
<sequence length="291" mass="32364">VELDAAKKDQFGLIELGDEGKEGDEDDEDEEEGDDLVQEMYVFLHGSATYHSSLTGERSWRHGEVIGEGAFAGATRLYPASIVAESVCLIQVLRRKEIFDAMAERQGRDKELLERLVNEAQPYGLTQLRKRLQRSWSFRNAAPGFANSLVTLPDVVLFPPNHIITEQGEECKLGKSDFYLVLAGRVRVEGAVGTHFSTVGAGQVFGEVGAFGLSKRRTASARTWEEGLVCCLRFRGSVVKNSAFAFPLDKDKLAQIWKRTEMKNRSTELERREWIKTTAIPALAQTPLLGG</sequence>
<dbReference type="Gene3D" id="2.60.120.10">
    <property type="entry name" value="Jelly Rolls"/>
    <property type="match status" value="1"/>
</dbReference>
<feature type="region of interest" description="Disordered" evidence="2">
    <location>
        <begin position="1"/>
        <end position="33"/>
    </location>
</feature>
<keyword evidence="1" id="KW-1071">Ligand-gated ion channel</keyword>
<feature type="domain" description="Cyclic nucleotide-binding" evidence="3">
    <location>
        <begin position="176"/>
        <end position="223"/>
    </location>
</feature>
<evidence type="ECO:0000313" key="5">
    <source>
        <dbReference type="Proteomes" id="UP000649617"/>
    </source>
</evidence>
<feature type="non-terminal residue" evidence="4">
    <location>
        <position position="291"/>
    </location>
</feature>
<feature type="compositionally biased region" description="Basic and acidic residues" evidence="2">
    <location>
        <begin position="1"/>
        <end position="10"/>
    </location>
</feature>
<gene>
    <name evidence="4" type="primary">SKOR</name>
    <name evidence="4" type="ORF">SPIL2461_LOCUS18710</name>
</gene>
<dbReference type="CDD" id="cd00038">
    <property type="entry name" value="CAP_ED"/>
    <property type="match status" value="1"/>
</dbReference>
<feature type="compositionally biased region" description="Acidic residues" evidence="2">
    <location>
        <begin position="21"/>
        <end position="33"/>
    </location>
</feature>
<dbReference type="GO" id="GO:0044877">
    <property type="term" value="F:protein-containing complex binding"/>
    <property type="evidence" value="ECO:0007669"/>
    <property type="project" value="TreeGrafter"/>
</dbReference>
<dbReference type="PROSITE" id="PS50042">
    <property type="entry name" value="CNMP_BINDING_3"/>
    <property type="match status" value="1"/>
</dbReference>
<protein>
    <submittedName>
        <fullName evidence="4">SKOR protein</fullName>
    </submittedName>
</protein>